<proteinExistence type="predicted"/>
<dbReference type="EMBL" id="JAODUO010000545">
    <property type="protein sequence ID" value="KAK2178411.1"/>
    <property type="molecule type" value="Genomic_DNA"/>
</dbReference>
<organism evidence="1 2">
    <name type="scientific">Ridgeia piscesae</name>
    <name type="common">Tubeworm</name>
    <dbReference type="NCBI Taxonomy" id="27915"/>
    <lineage>
        <taxon>Eukaryota</taxon>
        <taxon>Metazoa</taxon>
        <taxon>Spiralia</taxon>
        <taxon>Lophotrochozoa</taxon>
        <taxon>Annelida</taxon>
        <taxon>Polychaeta</taxon>
        <taxon>Sedentaria</taxon>
        <taxon>Canalipalpata</taxon>
        <taxon>Sabellida</taxon>
        <taxon>Siboglinidae</taxon>
        <taxon>Ridgeia</taxon>
    </lineage>
</organism>
<name>A0AAD9KVZ8_RIDPI</name>
<sequence length="81" mass="9047">MRTLSATVSGQSYTGISATIRGPVRQLNLVSREGVCDFCQRRPLILRGSLGHCLRRQITTGGTPPLAFHWRYRNGKLYRGS</sequence>
<reference evidence="1" key="1">
    <citation type="journal article" date="2023" name="Mol. Biol. Evol.">
        <title>Third-Generation Sequencing Reveals the Adaptive Role of the Epigenome in Three Deep-Sea Polychaetes.</title>
        <authorList>
            <person name="Perez M."/>
            <person name="Aroh O."/>
            <person name="Sun Y."/>
            <person name="Lan Y."/>
            <person name="Juniper S.K."/>
            <person name="Young C.R."/>
            <person name="Angers B."/>
            <person name="Qian P.Y."/>
        </authorList>
    </citation>
    <scope>NUCLEOTIDE SEQUENCE</scope>
    <source>
        <strain evidence="1">R07B-5</strain>
    </source>
</reference>
<evidence type="ECO:0000313" key="1">
    <source>
        <dbReference type="EMBL" id="KAK2178411.1"/>
    </source>
</evidence>
<evidence type="ECO:0000313" key="2">
    <source>
        <dbReference type="Proteomes" id="UP001209878"/>
    </source>
</evidence>
<protein>
    <submittedName>
        <fullName evidence="1">Uncharacterized protein</fullName>
    </submittedName>
</protein>
<dbReference type="Proteomes" id="UP001209878">
    <property type="component" value="Unassembled WGS sequence"/>
</dbReference>
<keyword evidence="2" id="KW-1185">Reference proteome</keyword>
<accession>A0AAD9KVZ8</accession>
<gene>
    <name evidence="1" type="ORF">NP493_545g01093</name>
</gene>
<comment type="caution">
    <text evidence="1">The sequence shown here is derived from an EMBL/GenBank/DDBJ whole genome shotgun (WGS) entry which is preliminary data.</text>
</comment>
<dbReference type="AlphaFoldDB" id="A0AAD9KVZ8"/>